<proteinExistence type="predicted"/>
<sequence>MKDDRAYKDSYLERLKTDRSAYENDPLKSALENNKNDLVSEQGDSGIKNIQMGRKMSKIEKEYLIRSQRFDRDEENPMYDDAHSTWGEPDHF</sequence>
<accession>A0A4V2Q077</accession>
<reference evidence="1 2" key="1">
    <citation type="submission" date="2019-03" db="EMBL/GenBank/DDBJ databases">
        <title>Genomic Encyclopedia of Type Strains, Phase IV (KMG-IV): sequencing the most valuable type-strain genomes for metagenomic binning, comparative biology and taxonomic classification.</title>
        <authorList>
            <person name="Goeker M."/>
        </authorList>
    </citation>
    <scope>NUCLEOTIDE SEQUENCE [LARGE SCALE GENOMIC DNA]</scope>
    <source>
        <strain evidence="1 2">DSM 24176</strain>
    </source>
</reference>
<dbReference type="Proteomes" id="UP000294545">
    <property type="component" value="Unassembled WGS sequence"/>
</dbReference>
<dbReference type="AlphaFoldDB" id="A0A4V2Q077"/>
<protein>
    <submittedName>
        <fullName evidence="1">Uncharacterized protein</fullName>
    </submittedName>
</protein>
<name>A0A4V2Q077_9FIRM</name>
<dbReference type="EMBL" id="SMGQ01000013">
    <property type="protein sequence ID" value="TCK92701.1"/>
    <property type="molecule type" value="Genomic_DNA"/>
</dbReference>
<evidence type="ECO:0000313" key="1">
    <source>
        <dbReference type="EMBL" id="TCK92701.1"/>
    </source>
</evidence>
<comment type="caution">
    <text evidence="1">The sequence shown here is derived from an EMBL/GenBank/DDBJ whole genome shotgun (WGS) entry which is preliminary data.</text>
</comment>
<dbReference type="RefSeq" id="WP_132282561.1">
    <property type="nucleotide sequence ID" value="NZ_SMGQ01000013.1"/>
</dbReference>
<keyword evidence="2" id="KW-1185">Reference proteome</keyword>
<gene>
    <name evidence="1" type="ORF">EDC19_1856</name>
</gene>
<organism evidence="1 2">
    <name type="scientific">Natranaerovirga hydrolytica</name>
    <dbReference type="NCBI Taxonomy" id="680378"/>
    <lineage>
        <taxon>Bacteria</taxon>
        <taxon>Bacillati</taxon>
        <taxon>Bacillota</taxon>
        <taxon>Clostridia</taxon>
        <taxon>Lachnospirales</taxon>
        <taxon>Natranaerovirgaceae</taxon>
        <taxon>Natranaerovirga</taxon>
    </lineage>
</organism>
<evidence type="ECO:0000313" key="2">
    <source>
        <dbReference type="Proteomes" id="UP000294545"/>
    </source>
</evidence>